<comment type="caution">
    <text evidence="6">The sequence shown here is derived from an EMBL/GenBank/DDBJ whole genome shotgun (WGS) entry which is preliminary data.</text>
</comment>
<reference evidence="6" key="1">
    <citation type="journal article" date="2014" name="Front. Microbiol.">
        <title>High frequency of phylogenetically diverse reductive dehalogenase-homologous genes in deep subseafloor sedimentary metagenomes.</title>
        <authorList>
            <person name="Kawai M."/>
            <person name="Futagami T."/>
            <person name="Toyoda A."/>
            <person name="Takaki Y."/>
            <person name="Nishi S."/>
            <person name="Hori S."/>
            <person name="Arai W."/>
            <person name="Tsubouchi T."/>
            <person name="Morono Y."/>
            <person name="Uchiyama I."/>
            <person name="Ito T."/>
            <person name="Fujiyama A."/>
            <person name="Inagaki F."/>
            <person name="Takami H."/>
        </authorList>
    </citation>
    <scope>NUCLEOTIDE SEQUENCE</scope>
    <source>
        <strain evidence="6">Expedition CK06-06</strain>
    </source>
</reference>
<evidence type="ECO:0000256" key="5">
    <source>
        <dbReference type="SAM" id="Phobius"/>
    </source>
</evidence>
<keyword evidence="2 5" id="KW-0812">Transmembrane</keyword>
<dbReference type="PRINTS" id="PR01840">
    <property type="entry name" value="TATCFAMILY"/>
</dbReference>
<feature type="non-terminal residue" evidence="6">
    <location>
        <position position="169"/>
    </location>
</feature>
<proteinExistence type="predicted"/>
<gene>
    <name evidence="6" type="ORF">S06H3_31326</name>
</gene>
<organism evidence="6">
    <name type="scientific">marine sediment metagenome</name>
    <dbReference type="NCBI Taxonomy" id="412755"/>
    <lineage>
        <taxon>unclassified sequences</taxon>
        <taxon>metagenomes</taxon>
        <taxon>ecological metagenomes</taxon>
    </lineage>
</organism>
<protein>
    <recommendedName>
        <fullName evidence="7">Twin-arginine translocase subunit TatC</fullName>
    </recommendedName>
</protein>
<sequence>MGDTNKKHDPLNSTMSLGDHLEELRVRLILALIGLAAGAVICLFFGPAIIAFIQKPYSELMPGRPLTALAPADAFVGYMKVALISGLIVSSPWVFYQLWMFISAGLYPREKRYVRLAVPFSAALFVTGALFFIYVVAPISLAFFLKFGEIIDVSPNWTFQKYVSFITIL</sequence>
<accession>X1MRX5</accession>
<dbReference type="PANTHER" id="PTHR30371:SF0">
    <property type="entry name" value="SEC-INDEPENDENT PROTEIN TRANSLOCASE PROTEIN TATC, CHLOROPLASTIC-RELATED"/>
    <property type="match status" value="1"/>
</dbReference>
<dbReference type="GO" id="GO:0009977">
    <property type="term" value="F:proton motive force dependent protein transmembrane transporter activity"/>
    <property type="evidence" value="ECO:0007669"/>
    <property type="project" value="TreeGrafter"/>
</dbReference>
<evidence type="ECO:0000313" key="6">
    <source>
        <dbReference type="EMBL" id="GAI20791.1"/>
    </source>
</evidence>
<keyword evidence="3 5" id="KW-1133">Transmembrane helix</keyword>
<comment type="subcellular location">
    <subcellularLocation>
        <location evidence="1">Membrane</location>
        <topology evidence="1">Multi-pass membrane protein</topology>
    </subcellularLocation>
</comment>
<evidence type="ECO:0000256" key="1">
    <source>
        <dbReference type="ARBA" id="ARBA00004141"/>
    </source>
</evidence>
<evidence type="ECO:0000256" key="4">
    <source>
        <dbReference type="ARBA" id="ARBA00023136"/>
    </source>
</evidence>
<feature type="transmembrane region" description="Helical" evidence="5">
    <location>
        <begin position="28"/>
        <end position="53"/>
    </location>
</feature>
<evidence type="ECO:0008006" key="7">
    <source>
        <dbReference type="Google" id="ProtNLM"/>
    </source>
</evidence>
<evidence type="ECO:0000256" key="2">
    <source>
        <dbReference type="ARBA" id="ARBA00022692"/>
    </source>
</evidence>
<dbReference type="InterPro" id="IPR002033">
    <property type="entry name" value="TatC"/>
</dbReference>
<feature type="transmembrane region" description="Helical" evidence="5">
    <location>
        <begin position="74"/>
        <end position="96"/>
    </location>
</feature>
<dbReference type="Pfam" id="PF00902">
    <property type="entry name" value="TatC"/>
    <property type="match status" value="1"/>
</dbReference>
<dbReference type="GO" id="GO:0043953">
    <property type="term" value="P:protein transport by the Tat complex"/>
    <property type="evidence" value="ECO:0007669"/>
    <property type="project" value="TreeGrafter"/>
</dbReference>
<evidence type="ECO:0000256" key="3">
    <source>
        <dbReference type="ARBA" id="ARBA00022989"/>
    </source>
</evidence>
<dbReference type="EMBL" id="BARV01018538">
    <property type="protein sequence ID" value="GAI20791.1"/>
    <property type="molecule type" value="Genomic_DNA"/>
</dbReference>
<feature type="transmembrane region" description="Helical" evidence="5">
    <location>
        <begin position="116"/>
        <end position="137"/>
    </location>
</feature>
<keyword evidence="4 5" id="KW-0472">Membrane</keyword>
<dbReference type="PANTHER" id="PTHR30371">
    <property type="entry name" value="SEC-INDEPENDENT PROTEIN TRANSLOCASE PROTEIN TATC"/>
    <property type="match status" value="1"/>
</dbReference>
<dbReference type="GO" id="GO:0033281">
    <property type="term" value="C:TAT protein transport complex"/>
    <property type="evidence" value="ECO:0007669"/>
    <property type="project" value="TreeGrafter"/>
</dbReference>
<name>X1MRX5_9ZZZZ</name>
<dbReference type="GO" id="GO:0065002">
    <property type="term" value="P:intracellular protein transmembrane transport"/>
    <property type="evidence" value="ECO:0007669"/>
    <property type="project" value="TreeGrafter"/>
</dbReference>
<dbReference type="AlphaFoldDB" id="X1MRX5"/>